<evidence type="ECO:0000256" key="3">
    <source>
        <dbReference type="ARBA" id="ARBA00022833"/>
    </source>
</evidence>
<dbReference type="SMART" id="SM00184">
    <property type="entry name" value="RING"/>
    <property type="match status" value="1"/>
</dbReference>
<dbReference type="SUPFAM" id="SSF57850">
    <property type="entry name" value="RING/U-box"/>
    <property type="match status" value="1"/>
</dbReference>
<evidence type="ECO:0000256" key="5">
    <source>
        <dbReference type="SAM" id="MobiDB-lite"/>
    </source>
</evidence>
<keyword evidence="1" id="KW-0479">Metal-binding</keyword>
<proteinExistence type="predicted"/>
<dbReference type="AlphaFoldDB" id="A0A7S0NN36"/>
<evidence type="ECO:0000256" key="1">
    <source>
        <dbReference type="ARBA" id="ARBA00022723"/>
    </source>
</evidence>
<organism evidence="7">
    <name type="scientific">Calcidiscus leptoporus</name>
    <dbReference type="NCBI Taxonomy" id="127549"/>
    <lineage>
        <taxon>Eukaryota</taxon>
        <taxon>Haptista</taxon>
        <taxon>Haptophyta</taxon>
        <taxon>Prymnesiophyceae</taxon>
        <taxon>Coccolithales</taxon>
        <taxon>Calcidiscaceae</taxon>
        <taxon>Calcidiscus</taxon>
    </lineage>
</organism>
<evidence type="ECO:0000256" key="4">
    <source>
        <dbReference type="PROSITE-ProRule" id="PRU00175"/>
    </source>
</evidence>
<dbReference type="GO" id="GO:0061630">
    <property type="term" value="F:ubiquitin protein ligase activity"/>
    <property type="evidence" value="ECO:0007669"/>
    <property type="project" value="TreeGrafter"/>
</dbReference>
<dbReference type="EMBL" id="HBER01001708">
    <property type="protein sequence ID" value="CAD8523957.1"/>
    <property type="molecule type" value="Transcribed_RNA"/>
</dbReference>
<sequence>MVRRQASSHASQQSRRGEGRGEETPPPQIIESAADGSGRQAIAAWPDVDEDDATDASAAAKTLCTVCLERGSSHAFVPCGHQAVCNHCATRKWTACPVCRAPSQLVIRIFVVGQLRSASDVPVCASV</sequence>
<evidence type="ECO:0000313" key="7">
    <source>
        <dbReference type="EMBL" id="CAD8523957.1"/>
    </source>
</evidence>
<accession>A0A7S0NN36</accession>
<dbReference type="PROSITE" id="PS50089">
    <property type="entry name" value="ZF_RING_2"/>
    <property type="match status" value="1"/>
</dbReference>
<feature type="compositionally biased region" description="Low complexity" evidence="5">
    <location>
        <begin position="1"/>
        <end position="14"/>
    </location>
</feature>
<dbReference type="GO" id="GO:0008270">
    <property type="term" value="F:zinc ion binding"/>
    <property type="evidence" value="ECO:0007669"/>
    <property type="project" value="UniProtKB-KW"/>
</dbReference>
<evidence type="ECO:0000259" key="6">
    <source>
        <dbReference type="PROSITE" id="PS50089"/>
    </source>
</evidence>
<keyword evidence="2 4" id="KW-0863">Zinc-finger</keyword>
<name>A0A7S0NN36_9EUKA</name>
<evidence type="ECO:0000256" key="2">
    <source>
        <dbReference type="ARBA" id="ARBA00022771"/>
    </source>
</evidence>
<dbReference type="PANTHER" id="PTHR46858:SF5">
    <property type="entry name" value="E3 UBIQUITIN-PROTEIN LIGASE APD1-RELATED"/>
    <property type="match status" value="1"/>
</dbReference>
<feature type="domain" description="RING-type" evidence="6">
    <location>
        <begin position="64"/>
        <end position="100"/>
    </location>
</feature>
<reference evidence="7" key="1">
    <citation type="submission" date="2021-01" db="EMBL/GenBank/DDBJ databases">
        <authorList>
            <person name="Corre E."/>
            <person name="Pelletier E."/>
            <person name="Niang G."/>
            <person name="Scheremetjew M."/>
            <person name="Finn R."/>
            <person name="Kale V."/>
            <person name="Holt S."/>
            <person name="Cochrane G."/>
            <person name="Meng A."/>
            <person name="Brown T."/>
            <person name="Cohen L."/>
        </authorList>
    </citation>
    <scope>NUCLEOTIDE SEQUENCE</scope>
    <source>
        <strain evidence="7">RCC1130</strain>
    </source>
</reference>
<dbReference type="InterPro" id="IPR001841">
    <property type="entry name" value="Znf_RING"/>
</dbReference>
<dbReference type="InterPro" id="IPR013083">
    <property type="entry name" value="Znf_RING/FYVE/PHD"/>
</dbReference>
<dbReference type="PANTHER" id="PTHR46858">
    <property type="entry name" value="OS05G0521000 PROTEIN"/>
    <property type="match status" value="1"/>
</dbReference>
<gene>
    <name evidence="7" type="ORF">CLEP1334_LOCUS900</name>
</gene>
<dbReference type="GO" id="GO:0016567">
    <property type="term" value="P:protein ubiquitination"/>
    <property type="evidence" value="ECO:0007669"/>
    <property type="project" value="TreeGrafter"/>
</dbReference>
<feature type="region of interest" description="Disordered" evidence="5">
    <location>
        <begin position="1"/>
        <end position="53"/>
    </location>
</feature>
<dbReference type="Gene3D" id="3.30.40.10">
    <property type="entry name" value="Zinc/RING finger domain, C3HC4 (zinc finger)"/>
    <property type="match status" value="1"/>
</dbReference>
<keyword evidence="3" id="KW-0862">Zinc</keyword>
<protein>
    <recommendedName>
        <fullName evidence="6">RING-type domain-containing protein</fullName>
    </recommendedName>
</protein>
<dbReference type="Pfam" id="PF13920">
    <property type="entry name" value="zf-C3HC4_3"/>
    <property type="match status" value="1"/>
</dbReference>